<accession>A0ABQ9LEA4</accession>
<dbReference type="EMBL" id="JARPOI010000012">
    <property type="protein sequence ID" value="KAJ9166291.1"/>
    <property type="molecule type" value="Genomic_DNA"/>
</dbReference>
<feature type="signal peptide" evidence="1">
    <location>
        <begin position="1"/>
        <end position="34"/>
    </location>
</feature>
<sequence>MTKGTSMKRQCFVSSGLLLLVVLLLSTQITVVHCRALRSATSAVNAGCQQEDVAHQSASGVASFSVSSNNSDGGGPFVRSWMFQLASGPSKKGPGH</sequence>
<gene>
    <name evidence="2" type="ORF">P3X46_021066</name>
</gene>
<evidence type="ECO:0000313" key="2">
    <source>
        <dbReference type="EMBL" id="KAJ9166291.1"/>
    </source>
</evidence>
<dbReference type="Proteomes" id="UP001174677">
    <property type="component" value="Chromosome 12"/>
</dbReference>
<organism evidence="2 3">
    <name type="scientific">Hevea brasiliensis</name>
    <name type="common">Para rubber tree</name>
    <name type="synonym">Siphonia brasiliensis</name>
    <dbReference type="NCBI Taxonomy" id="3981"/>
    <lineage>
        <taxon>Eukaryota</taxon>
        <taxon>Viridiplantae</taxon>
        <taxon>Streptophyta</taxon>
        <taxon>Embryophyta</taxon>
        <taxon>Tracheophyta</taxon>
        <taxon>Spermatophyta</taxon>
        <taxon>Magnoliopsida</taxon>
        <taxon>eudicotyledons</taxon>
        <taxon>Gunneridae</taxon>
        <taxon>Pentapetalae</taxon>
        <taxon>rosids</taxon>
        <taxon>fabids</taxon>
        <taxon>Malpighiales</taxon>
        <taxon>Euphorbiaceae</taxon>
        <taxon>Crotonoideae</taxon>
        <taxon>Micrandreae</taxon>
        <taxon>Hevea</taxon>
    </lineage>
</organism>
<evidence type="ECO:0000256" key="1">
    <source>
        <dbReference type="SAM" id="SignalP"/>
    </source>
</evidence>
<evidence type="ECO:0000313" key="3">
    <source>
        <dbReference type="Proteomes" id="UP001174677"/>
    </source>
</evidence>
<protein>
    <submittedName>
        <fullName evidence="2">Uncharacterized protein</fullName>
    </submittedName>
</protein>
<feature type="chain" id="PRO_5046970223" evidence="1">
    <location>
        <begin position="35"/>
        <end position="96"/>
    </location>
</feature>
<name>A0ABQ9LEA4_HEVBR</name>
<keyword evidence="3" id="KW-1185">Reference proteome</keyword>
<proteinExistence type="predicted"/>
<reference evidence="2 3" key="1">
    <citation type="journal article" date="2023" name="Plant Biotechnol. J.">
        <title>Chromosome-level wild Hevea brasiliensis genome provides new tools for genomic-assisted breeding and valuable loci to elevate rubber yield.</title>
        <authorList>
            <person name="Cheng H."/>
            <person name="Song X."/>
            <person name="Hu Y."/>
            <person name="Wu T."/>
            <person name="Yang Q."/>
            <person name="An Z."/>
            <person name="Feng S."/>
            <person name="Deng Z."/>
            <person name="Wu W."/>
            <person name="Zeng X."/>
            <person name="Tu M."/>
            <person name="Wang X."/>
            <person name="Huang H."/>
        </authorList>
    </citation>
    <scope>NUCLEOTIDE SEQUENCE [LARGE SCALE GENOMIC DNA]</scope>
    <source>
        <strain evidence="2">MT/VB/25A 57/8</strain>
    </source>
</reference>
<comment type="caution">
    <text evidence="2">The sequence shown here is derived from an EMBL/GenBank/DDBJ whole genome shotgun (WGS) entry which is preliminary data.</text>
</comment>
<keyword evidence="1" id="KW-0732">Signal</keyword>